<dbReference type="EMBL" id="NIVC01000592">
    <property type="protein sequence ID" value="PAA80239.1"/>
    <property type="molecule type" value="Genomic_DNA"/>
</dbReference>
<proteinExistence type="predicted"/>
<name>A0A267G4I2_9PLAT</name>
<comment type="caution">
    <text evidence="1">The sequence shown here is derived from an EMBL/GenBank/DDBJ whole genome shotgun (WGS) entry which is preliminary data.</text>
</comment>
<dbReference type="Proteomes" id="UP000215902">
    <property type="component" value="Unassembled WGS sequence"/>
</dbReference>
<dbReference type="AlphaFoldDB" id="A0A267G4I2"/>
<keyword evidence="2" id="KW-1185">Reference proteome</keyword>
<evidence type="ECO:0000313" key="1">
    <source>
        <dbReference type="EMBL" id="PAA80239.1"/>
    </source>
</evidence>
<protein>
    <submittedName>
        <fullName evidence="1">Uncharacterized protein</fullName>
    </submittedName>
</protein>
<evidence type="ECO:0000313" key="2">
    <source>
        <dbReference type="Proteomes" id="UP000215902"/>
    </source>
</evidence>
<accession>A0A267G4I2</accession>
<sequence>MAEHDNDEEDLFAYLSVESLRQFQPSSSSLLTTPDAAVDGSASVRGFHLALLDHCASLRQLPPPADPALLSVLSWFAESPAFVRLLGRLSRALRFRQLARLCRQLESVAPLSSDAAAIAVRLVDTRLPVVRARLLRQLLTGADPRRLALSLARCRFLLRRASQPTQRRLLLPHCRLPDTDAGAAAEAVWRDCLLRRLLAASLLPKPGESPAAACQPRLAARCLLQAGGPSAPAACVAGCLRLLARSDRLDATVHCRLRLLAELTVVQPALLASAADRLTVRDRRRLRCQLAELLPAAGTAAPMLHLLARLACRPSAVWLAERLGSARRLLGQLLAGRPLSEDADLADRLADVARRRLRRRCLDPVLTELDELDDGGGGAAGVALARRCVADLLAALAAGDTAWLAEWGLGCLHRTAWLLGL</sequence>
<organism evidence="1 2">
    <name type="scientific">Macrostomum lignano</name>
    <dbReference type="NCBI Taxonomy" id="282301"/>
    <lineage>
        <taxon>Eukaryota</taxon>
        <taxon>Metazoa</taxon>
        <taxon>Spiralia</taxon>
        <taxon>Lophotrochozoa</taxon>
        <taxon>Platyhelminthes</taxon>
        <taxon>Rhabditophora</taxon>
        <taxon>Macrostomorpha</taxon>
        <taxon>Macrostomida</taxon>
        <taxon>Macrostomidae</taxon>
        <taxon>Macrostomum</taxon>
    </lineage>
</organism>
<gene>
    <name evidence="1" type="ORF">BOX15_Mlig025872g3</name>
</gene>
<reference evidence="1 2" key="1">
    <citation type="submission" date="2017-06" db="EMBL/GenBank/DDBJ databases">
        <title>A platform for efficient transgenesis in Macrostomum lignano, a flatworm model organism for stem cell research.</title>
        <authorList>
            <person name="Berezikov E."/>
        </authorList>
    </citation>
    <scope>NUCLEOTIDE SEQUENCE [LARGE SCALE GENOMIC DNA]</scope>
    <source>
        <strain evidence="1">DV1</strain>
        <tissue evidence="1">Whole organism</tissue>
    </source>
</reference>